<reference evidence="1 2" key="1">
    <citation type="journal article" date="2019" name="Nat. Ecol. Evol.">
        <title>Megaphylogeny resolves global patterns of mushroom evolution.</title>
        <authorList>
            <person name="Varga T."/>
            <person name="Krizsan K."/>
            <person name="Foldi C."/>
            <person name="Dima B."/>
            <person name="Sanchez-Garcia M."/>
            <person name="Sanchez-Ramirez S."/>
            <person name="Szollosi G.J."/>
            <person name="Szarkandi J.G."/>
            <person name="Papp V."/>
            <person name="Albert L."/>
            <person name="Andreopoulos W."/>
            <person name="Angelini C."/>
            <person name="Antonin V."/>
            <person name="Barry K.W."/>
            <person name="Bougher N.L."/>
            <person name="Buchanan P."/>
            <person name="Buyck B."/>
            <person name="Bense V."/>
            <person name="Catcheside P."/>
            <person name="Chovatia M."/>
            <person name="Cooper J."/>
            <person name="Damon W."/>
            <person name="Desjardin D."/>
            <person name="Finy P."/>
            <person name="Geml J."/>
            <person name="Haridas S."/>
            <person name="Hughes K."/>
            <person name="Justo A."/>
            <person name="Karasinski D."/>
            <person name="Kautmanova I."/>
            <person name="Kiss B."/>
            <person name="Kocsube S."/>
            <person name="Kotiranta H."/>
            <person name="LaButti K.M."/>
            <person name="Lechner B.E."/>
            <person name="Liimatainen K."/>
            <person name="Lipzen A."/>
            <person name="Lukacs Z."/>
            <person name="Mihaltcheva S."/>
            <person name="Morgado L.N."/>
            <person name="Niskanen T."/>
            <person name="Noordeloos M.E."/>
            <person name="Ohm R.A."/>
            <person name="Ortiz-Santana B."/>
            <person name="Ovrebo C."/>
            <person name="Racz N."/>
            <person name="Riley R."/>
            <person name="Savchenko A."/>
            <person name="Shiryaev A."/>
            <person name="Soop K."/>
            <person name="Spirin V."/>
            <person name="Szebenyi C."/>
            <person name="Tomsovsky M."/>
            <person name="Tulloss R.E."/>
            <person name="Uehling J."/>
            <person name="Grigoriev I.V."/>
            <person name="Vagvolgyi C."/>
            <person name="Papp T."/>
            <person name="Martin F.M."/>
            <person name="Miettinen O."/>
            <person name="Hibbett D.S."/>
            <person name="Nagy L.G."/>
        </authorList>
    </citation>
    <scope>NUCLEOTIDE SEQUENCE [LARGE SCALE GENOMIC DNA]</scope>
    <source>
        <strain evidence="1 2">HHB13444</strain>
    </source>
</reference>
<dbReference type="Proteomes" id="UP000308197">
    <property type="component" value="Unassembled WGS sequence"/>
</dbReference>
<dbReference type="AlphaFoldDB" id="A0A5C3NL21"/>
<dbReference type="InParanoid" id="A0A5C3NL21"/>
<name>A0A5C3NL21_9APHY</name>
<sequence length="101" mass="10952">MQKRACLLSVAAVQTRAKRRPQRSLVSRVHARPRPLDLQCAPCSRTRTKVADSPALAGRPLVRSCPCSAAVVRPASTGAVCVHRRGLGRARETRESARELG</sequence>
<keyword evidence="2" id="KW-1185">Reference proteome</keyword>
<protein>
    <submittedName>
        <fullName evidence="1">Uncharacterized protein</fullName>
    </submittedName>
</protein>
<evidence type="ECO:0000313" key="1">
    <source>
        <dbReference type="EMBL" id="TFK78196.1"/>
    </source>
</evidence>
<dbReference type="EMBL" id="ML212719">
    <property type="protein sequence ID" value="TFK78196.1"/>
    <property type="molecule type" value="Genomic_DNA"/>
</dbReference>
<organism evidence="1 2">
    <name type="scientific">Polyporus arcularius HHB13444</name>
    <dbReference type="NCBI Taxonomy" id="1314778"/>
    <lineage>
        <taxon>Eukaryota</taxon>
        <taxon>Fungi</taxon>
        <taxon>Dikarya</taxon>
        <taxon>Basidiomycota</taxon>
        <taxon>Agaricomycotina</taxon>
        <taxon>Agaricomycetes</taxon>
        <taxon>Polyporales</taxon>
        <taxon>Polyporaceae</taxon>
        <taxon>Polyporus</taxon>
    </lineage>
</organism>
<evidence type="ECO:0000313" key="2">
    <source>
        <dbReference type="Proteomes" id="UP000308197"/>
    </source>
</evidence>
<accession>A0A5C3NL21</accession>
<gene>
    <name evidence="1" type="ORF">K466DRAFT_668505</name>
</gene>
<proteinExistence type="predicted"/>